<dbReference type="InterPro" id="IPR015421">
    <property type="entry name" value="PyrdxlP-dep_Trfase_major"/>
</dbReference>
<comment type="caution">
    <text evidence="2">The sequence shown here is derived from an EMBL/GenBank/DDBJ whole genome shotgun (WGS) entry which is preliminary data.</text>
</comment>
<dbReference type="Gene3D" id="3.40.640.10">
    <property type="entry name" value="Type I PLP-dependent aspartate aminotransferase-like (Major domain)"/>
    <property type="match status" value="1"/>
</dbReference>
<dbReference type="Gene3D" id="3.90.1150.10">
    <property type="entry name" value="Aspartate Aminotransferase, domain 1"/>
    <property type="match status" value="1"/>
</dbReference>
<accession>A0A645E1E3</accession>
<keyword evidence="2" id="KW-0413">Isomerase</keyword>
<dbReference type="InterPro" id="IPR015424">
    <property type="entry name" value="PyrdxlP-dep_Trfase"/>
</dbReference>
<gene>
    <name evidence="2" type="primary">hemL2_3</name>
    <name evidence="2" type="ORF">SDC9_141558</name>
</gene>
<dbReference type="PANTHER" id="PTHR43713:SF3">
    <property type="entry name" value="GLUTAMATE-1-SEMIALDEHYDE 2,1-AMINOMUTASE 1, CHLOROPLASTIC-RELATED"/>
    <property type="match status" value="1"/>
</dbReference>
<dbReference type="AlphaFoldDB" id="A0A645E1E3"/>
<dbReference type="EC" id="5.4.3.8" evidence="2"/>
<dbReference type="GO" id="GO:0042286">
    <property type="term" value="F:glutamate-1-semialdehyde 2,1-aminomutase activity"/>
    <property type="evidence" value="ECO:0007669"/>
    <property type="project" value="UniProtKB-EC"/>
</dbReference>
<evidence type="ECO:0000313" key="2">
    <source>
        <dbReference type="EMBL" id="MPM94412.1"/>
    </source>
</evidence>
<reference evidence="2" key="1">
    <citation type="submission" date="2019-08" db="EMBL/GenBank/DDBJ databases">
        <authorList>
            <person name="Kucharzyk K."/>
            <person name="Murdoch R.W."/>
            <person name="Higgins S."/>
            <person name="Loffler F."/>
        </authorList>
    </citation>
    <scope>NUCLEOTIDE SEQUENCE</scope>
</reference>
<name>A0A645E1E3_9ZZZZ</name>
<protein>
    <submittedName>
        <fullName evidence="2">Glutamate-1-semialdehyde 2,1-aminomutase 2</fullName>
        <ecNumber evidence="2">5.4.3.8</ecNumber>
    </submittedName>
</protein>
<organism evidence="2">
    <name type="scientific">bioreactor metagenome</name>
    <dbReference type="NCBI Taxonomy" id="1076179"/>
    <lineage>
        <taxon>unclassified sequences</taxon>
        <taxon>metagenomes</taxon>
        <taxon>ecological metagenomes</taxon>
    </lineage>
</organism>
<evidence type="ECO:0000256" key="1">
    <source>
        <dbReference type="ARBA" id="ARBA00001933"/>
    </source>
</evidence>
<dbReference type="PANTHER" id="PTHR43713">
    <property type="entry name" value="GLUTAMATE-1-SEMIALDEHYDE 2,1-AMINOMUTASE"/>
    <property type="match status" value="1"/>
</dbReference>
<dbReference type="SUPFAM" id="SSF53383">
    <property type="entry name" value="PLP-dependent transferases"/>
    <property type="match status" value="1"/>
</dbReference>
<sequence length="144" mass="15991">MEHVAPSGKIFAAGTYAGNPLSSAAGLALIKHMRSDNRYDHLNHISDLLRKFVEDIIEDMRLKACINGVGSMMCLYFGKHSVVSSKDAVTADREIFGKFFRKMLESGVYMAPSALENWFLSTAHKEEDMMTVEEALSRAMGGLR</sequence>
<dbReference type="EMBL" id="VSSQ01041054">
    <property type="protein sequence ID" value="MPM94412.1"/>
    <property type="molecule type" value="Genomic_DNA"/>
</dbReference>
<comment type="cofactor">
    <cofactor evidence="1">
        <name>pyridoxal 5'-phosphate</name>
        <dbReference type="ChEBI" id="CHEBI:597326"/>
    </cofactor>
</comment>
<proteinExistence type="predicted"/>
<dbReference type="InterPro" id="IPR015422">
    <property type="entry name" value="PyrdxlP-dep_Trfase_small"/>
</dbReference>